<comment type="caution">
    <text evidence="6">The sequence shown here is derived from an EMBL/GenBank/DDBJ whole genome shotgun (WGS) entry which is preliminary data.</text>
</comment>
<proteinExistence type="predicted"/>
<evidence type="ECO:0000256" key="2">
    <source>
        <dbReference type="SAM" id="Coils"/>
    </source>
</evidence>
<evidence type="ECO:0000313" key="6">
    <source>
        <dbReference type="EMBL" id="KIE05343.1"/>
    </source>
</evidence>
<comment type="subcellular location">
    <subcellularLocation>
        <location evidence="1">Cell envelope</location>
    </subcellularLocation>
</comment>
<dbReference type="InterPro" id="IPR058634">
    <property type="entry name" value="AaeA-lik-b-barrel"/>
</dbReference>
<dbReference type="GO" id="GO:0030313">
    <property type="term" value="C:cell envelope"/>
    <property type="evidence" value="ECO:0007669"/>
    <property type="project" value="UniProtKB-SubCell"/>
</dbReference>
<evidence type="ECO:0000256" key="3">
    <source>
        <dbReference type="SAM" id="Phobius"/>
    </source>
</evidence>
<name>A0A0C1QMR8_9RICK</name>
<dbReference type="PANTHER" id="PTHR30386:SF19">
    <property type="entry name" value="MULTIDRUG EXPORT PROTEIN EMRA-RELATED"/>
    <property type="match status" value="1"/>
</dbReference>
<keyword evidence="3" id="KW-0812">Transmembrane</keyword>
<keyword evidence="3" id="KW-1133">Transmembrane helix</keyword>
<dbReference type="Gene3D" id="2.40.50.100">
    <property type="match status" value="1"/>
</dbReference>
<dbReference type="AlphaFoldDB" id="A0A0C1QMR8"/>
<dbReference type="PATRIC" id="fig|86105.3.peg.917"/>
<feature type="coiled-coil region" evidence="2">
    <location>
        <begin position="154"/>
        <end position="181"/>
    </location>
</feature>
<sequence>MGINSCIPVVKEFSKNKKLIISYTIPIILVILVGIYYLKEAGYVGTDNAYIKAGKIYISSEVNGKVVNIAVKENERVEKGRVLITIDDEPYHIALNQAKANLDSTINGIEVLKAQYLENSESLKLASMNKDYARREFYRASELAKKRAGTEAQVDAAANKLNGTKQQIAILEQEKRQLIINLSGDPLISVEKHPKYIEAKASVDQAELNLKRTVLRAPNNGIVSQVSTLSVGDYVATGSSLFSIVLLDDIWVEANLKETDLTNVKAGQKTKVIIDTFPNLKVEGVVESVGAASGAEFSILPPQNATGNWVKIVQRIPVRISIEQPDSTLPLRVGMSAVIEIDTKSSVE</sequence>
<dbReference type="Proteomes" id="UP000031258">
    <property type="component" value="Unassembled WGS sequence"/>
</dbReference>
<keyword evidence="3" id="KW-0472">Membrane</keyword>
<dbReference type="PANTHER" id="PTHR30386">
    <property type="entry name" value="MEMBRANE FUSION SUBUNIT OF EMRAB-TOLC MULTIDRUG EFFLUX PUMP"/>
    <property type="match status" value="1"/>
</dbReference>
<organism evidence="6 7">
    <name type="scientific">Candidatus Jidaibacter acanthamoebae</name>
    <dbReference type="NCBI Taxonomy" id="86105"/>
    <lineage>
        <taxon>Bacteria</taxon>
        <taxon>Pseudomonadati</taxon>
        <taxon>Pseudomonadota</taxon>
        <taxon>Alphaproteobacteria</taxon>
        <taxon>Rickettsiales</taxon>
        <taxon>Candidatus Midichloriaceae</taxon>
        <taxon>Candidatus Jidaibacter</taxon>
    </lineage>
</organism>
<dbReference type="Gene3D" id="2.40.30.170">
    <property type="match status" value="1"/>
</dbReference>
<evidence type="ECO:0000313" key="7">
    <source>
        <dbReference type="Proteomes" id="UP000031258"/>
    </source>
</evidence>
<dbReference type="SUPFAM" id="SSF111369">
    <property type="entry name" value="HlyD-like secretion proteins"/>
    <property type="match status" value="1"/>
</dbReference>
<feature type="transmembrane region" description="Helical" evidence="3">
    <location>
        <begin position="20"/>
        <end position="38"/>
    </location>
</feature>
<feature type="domain" description="p-hydroxybenzoic acid efflux pump subunit AaeA-like beta-barrel" evidence="5">
    <location>
        <begin position="251"/>
        <end position="341"/>
    </location>
</feature>
<dbReference type="InterPro" id="IPR050739">
    <property type="entry name" value="MFP"/>
</dbReference>
<dbReference type="EMBL" id="JSWE01000096">
    <property type="protein sequence ID" value="KIE05343.1"/>
    <property type="molecule type" value="Genomic_DNA"/>
</dbReference>
<evidence type="ECO:0000259" key="5">
    <source>
        <dbReference type="Pfam" id="PF25963"/>
    </source>
</evidence>
<gene>
    <name evidence="6" type="ORF">NF27_DT01170</name>
</gene>
<evidence type="ECO:0000259" key="4">
    <source>
        <dbReference type="Pfam" id="PF25917"/>
    </source>
</evidence>
<reference evidence="6 7" key="1">
    <citation type="submission" date="2014-11" db="EMBL/GenBank/DDBJ databases">
        <title>A Rickettsiales Symbiont of Amoebae With Ancient Features.</title>
        <authorList>
            <person name="Schulz F."/>
            <person name="Martijn J."/>
            <person name="Wascher F."/>
            <person name="Kostanjsek R."/>
            <person name="Ettema T.J."/>
            <person name="Horn M."/>
        </authorList>
    </citation>
    <scope>NUCLEOTIDE SEQUENCE [LARGE SCALE GENOMIC DNA]</scope>
    <source>
        <strain evidence="6 7">UWC36</strain>
    </source>
</reference>
<keyword evidence="2" id="KW-0175">Coiled coil</keyword>
<accession>A0A0C1QMR8</accession>
<dbReference type="InterPro" id="IPR058625">
    <property type="entry name" value="MdtA-like_BSH"/>
</dbReference>
<dbReference type="Pfam" id="PF25917">
    <property type="entry name" value="BSH_RND"/>
    <property type="match status" value="1"/>
</dbReference>
<evidence type="ECO:0000256" key="1">
    <source>
        <dbReference type="ARBA" id="ARBA00004196"/>
    </source>
</evidence>
<feature type="domain" description="Multidrug resistance protein MdtA-like barrel-sandwich hybrid" evidence="4">
    <location>
        <begin position="57"/>
        <end position="245"/>
    </location>
</feature>
<dbReference type="Pfam" id="PF25963">
    <property type="entry name" value="Beta-barrel_AAEA"/>
    <property type="match status" value="1"/>
</dbReference>
<keyword evidence="7" id="KW-1185">Reference proteome</keyword>
<dbReference type="STRING" id="86105.NF27_DT01170"/>
<protein>
    <submittedName>
        <fullName evidence="6">Multidrug resistance protein</fullName>
    </submittedName>
</protein>
<dbReference type="GO" id="GO:0055085">
    <property type="term" value="P:transmembrane transport"/>
    <property type="evidence" value="ECO:0007669"/>
    <property type="project" value="InterPro"/>
</dbReference>